<organism evidence="1">
    <name type="scientific">uncultured spirochete</name>
    <dbReference type="NCBI Taxonomy" id="156406"/>
    <lineage>
        <taxon>Bacteria</taxon>
        <taxon>Pseudomonadati</taxon>
        <taxon>Spirochaetota</taxon>
        <taxon>Spirochaetia</taxon>
        <taxon>Spirochaetales</taxon>
        <taxon>environmental samples</taxon>
    </lineage>
</organism>
<dbReference type="NCBIfam" id="TIGR00738">
    <property type="entry name" value="rrf2_super"/>
    <property type="match status" value="1"/>
</dbReference>
<dbReference type="GO" id="GO:0005829">
    <property type="term" value="C:cytosol"/>
    <property type="evidence" value="ECO:0007669"/>
    <property type="project" value="TreeGrafter"/>
</dbReference>
<sequence length="139" mass="14662">MERVLGITDGTTAELHALALAAINGGSIAANVAAGRLGVSPTYLAKVLQAMASKGIIVSTRGSGGGFSLKKPASELSCLEAIEALEGPLPSRYCLFEHAVCTKKTCAFRELCIDMEKQIRSTLSTTTIEDLARSFQDKE</sequence>
<dbReference type="InterPro" id="IPR036388">
    <property type="entry name" value="WH-like_DNA-bd_sf"/>
</dbReference>
<gene>
    <name evidence="1" type="ORF">SPIRO4BDMA_40005</name>
</gene>
<dbReference type="PANTHER" id="PTHR33221">
    <property type="entry name" value="WINGED HELIX-TURN-HELIX TRANSCRIPTIONAL REGULATOR, RRF2 FAMILY"/>
    <property type="match status" value="1"/>
</dbReference>
<dbReference type="InterPro" id="IPR036390">
    <property type="entry name" value="WH_DNA-bd_sf"/>
</dbReference>
<dbReference type="GO" id="GO:0003700">
    <property type="term" value="F:DNA-binding transcription factor activity"/>
    <property type="evidence" value="ECO:0007669"/>
    <property type="project" value="TreeGrafter"/>
</dbReference>
<dbReference type="SUPFAM" id="SSF46785">
    <property type="entry name" value="Winged helix' DNA-binding domain"/>
    <property type="match status" value="1"/>
</dbReference>
<dbReference type="Gene3D" id="1.10.10.10">
    <property type="entry name" value="Winged helix-like DNA-binding domain superfamily/Winged helix DNA-binding domain"/>
    <property type="match status" value="1"/>
</dbReference>
<evidence type="ECO:0000313" key="1">
    <source>
        <dbReference type="EMBL" id="SLM17436.1"/>
    </source>
</evidence>
<dbReference type="EMBL" id="FWDO01000004">
    <property type="protein sequence ID" value="SLM17436.1"/>
    <property type="molecule type" value="Genomic_DNA"/>
</dbReference>
<protein>
    <submittedName>
        <fullName evidence="1">Putative Transcriptional regulator, BadM/Rrf2 family</fullName>
    </submittedName>
</protein>
<accession>A0A3P3XMB9</accession>
<name>A0A3P3XMB9_9SPIR</name>
<dbReference type="PROSITE" id="PS51197">
    <property type="entry name" value="HTH_RRF2_2"/>
    <property type="match status" value="1"/>
</dbReference>
<dbReference type="PANTHER" id="PTHR33221:SF13">
    <property type="entry name" value="TRANSCRIPTIONAL REGULATOR-RELATED"/>
    <property type="match status" value="1"/>
</dbReference>
<dbReference type="Pfam" id="PF02082">
    <property type="entry name" value="Rrf2"/>
    <property type="match status" value="1"/>
</dbReference>
<dbReference type="AlphaFoldDB" id="A0A3P3XMB9"/>
<reference evidence="1" key="1">
    <citation type="submission" date="2017-02" db="EMBL/GenBank/DDBJ databases">
        <authorList>
            <person name="Regsiter A."/>
            <person name="William W."/>
        </authorList>
    </citation>
    <scope>NUCLEOTIDE SEQUENCE</scope>
    <source>
        <strain evidence="1">BdmA 4</strain>
    </source>
</reference>
<dbReference type="InterPro" id="IPR000944">
    <property type="entry name" value="Tscrpt_reg_Rrf2"/>
</dbReference>
<proteinExistence type="predicted"/>